<dbReference type="RefSeq" id="XP_028868462.1">
    <property type="nucleotide sequence ID" value="XM_029012629.1"/>
</dbReference>
<reference evidence="2 3" key="1">
    <citation type="journal article" date="2017" name="BMC Genomics">
        <title>Whole-genome assembly of Babesia ovata and comparative genomics between closely related pathogens.</title>
        <authorList>
            <person name="Yamagishi J."/>
            <person name="Asada M."/>
            <person name="Hakimi H."/>
            <person name="Tanaka T.Q."/>
            <person name="Sugimoto C."/>
            <person name="Kawazu S."/>
        </authorList>
    </citation>
    <scope>NUCLEOTIDE SEQUENCE [LARGE SCALE GENOMIC DNA]</scope>
    <source>
        <strain evidence="2 3">Miyake</strain>
    </source>
</reference>
<comment type="caution">
    <text evidence="2">The sequence shown here is derived from an EMBL/GenBank/DDBJ whole genome shotgun (WGS) entry which is preliminary data.</text>
</comment>
<protein>
    <submittedName>
        <fullName evidence="2">Chitin bind 4 domain containing protein</fullName>
    </submittedName>
</protein>
<evidence type="ECO:0000313" key="2">
    <source>
        <dbReference type="EMBL" id="GBE62219.1"/>
    </source>
</evidence>
<accession>A0A2H6KGX5</accession>
<evidence type="ECO:0000256" key="1">
    <source>
        <dbReference type="SAM" id="Phobius"/>
    </source>
</evidence>
<keyword evidence="1" id="KW-0472">Membrane</keyword>
<keyword evidence="1" id="KW-0812">Transmembrane</keyword>
<dbReference type="Proteomes" id="UP000236319">
    <property type="component" value="Unassembled WGS sequence"/>
</dbReference>
<gene>
    <name evidence="2" type="ORF">BOVATA_037120</name>
</gene>
<dbReference type="VEuPathDB" id="PiroplasmaDB:BOVATA_037120"/>
<keyword evidence="3" id="KW-1185">Reference proteome</keyword>
<sequence length="125" mass="14161">MLLYTHGLTPPEDTSQSSLSCSKVTAKLKEVVAGEPIAGLMTAMDLFFHRVREPFIYTVFTLWPTATLYILGVLLHRMDVLRIRSHLLTMKVSHNIDIKALLSTGRRMLSLYHDVDNYTGGKVRK</sequence>
<proteinExistence type="predicted"/>
<dbReference type="GeneID" id="39875989"/>
<organism evidence="2 3">
    <name type="scientific">Babesia ovata</name>
    <dbReference type="NCBI Taxonomy" id="189622"/>
    <lineage>
        <taxon>Eukaryota</taxon>
        <taxon>Sar</taxon>
        <taxon>Alveolata</taxon>
        <taxon>Apicomplexa</taxon>
        <taxon>Aconoidasida</taxon>
        <taxon>Piroplasmida</taxon>
        <taxon>Babesiidae</taxon>
        <taxon>Babesia</taxon>
    </lineage>
</organism>
<evidence type="ECO:0000313" key="3">
    <source>
        <dbReference type="Proteomes" id="UP000236319"/>
    </source>
</evidence>
<name>A0A2H6KGX5_9APIC</name>
<feature type="transmembrane region" description="Helical" evidence="1">
    <location>
        <begin position="55"/>
        <end position="75"/>
    </location>
</feature>
<dbReference type="AlphaFoldDB" id="A0A2H6KGX5"/>
<keyword evidence="1" id="KW-1133">Transmembrane helix</keyword>
<dbReference type="EMBL" id="BDSA01000004">
    <property type="protein sequence ID" value="GBE62219.1"/>
    <property type="molecule type" value="Genomic_DNA"/>
</dbReference>